<dbReference type="Pfam" id="PF09250">
    <property type="entry name" value="Prim-Pol"/>
    <property type="match status" value="1"/>
</dbReference>
<evidence type="ECO:0000313" key="3">
    <source>
        <dbReference type="Proteomes" id="UP001084650"/>
    </source>
</evidence>
<organism evidence="2 3">
    <name type="scientific">Mycolicibacterium iranicum</name>
    <name type="common">Mycobacterium iranicum</name>
    <dbReference type="NCBI Taxonomy" id="912594"/>
    <lineage>
        <taxon>Bacteria</taxon>
        <taxon>Bacillati</taxon>
        <taxon>Actinomycetota</taxon>
        <taxon>Actinomycetes</taxon>
        <taxon>Mycobacteriales</taxon>
        <taxon>Mycobacteriaceae</taxon>
        <taxon>Mycolicibacterium</taxon>
    </lineage>
</organism>
<gene>
    <name evidence="2" type="ORF">OY187_27790</name>
</gene>
<dbReference type="InterPro" id="IPR015330">
    <property type="entry name" value="DNA_primase/pol_bifunc_N"/>
</dbReference>
<dbReference type="Proteomes" id="UP001084650">
    <property type="component" value="Unassembled WGS sequence"/>
</dbReference>
<evidence type="ECO:0000259" key="1">
    <source>
        <dbReference type="SMART" id="SM00943"/>
    </source>
</evidence>
<proteinExistence type="predicted"/>
<dbReference type="RefSeq" id="WP_268787768.1">
    <property type="nucleotide sequence ID" value="NZ_JAPQYE010000022.1"/>
</dbReference>
<sequence>MSIGDITDASDADSPDQCARNAEALLQSALLLHKQGWHPVALGGDSGKILLASGITGYSPSDAAPDDFRFWPALFGTRWRNLGVRCPIGVLGVDVDDGYPDRNGRLKHGLKTVAEYESRFGAELPATYLTTARPGGGGIRWYRVPDAFVGPGALRILDTRKCGDVELIQRHHRYGVVPPSIHHTGQPYRLYGPDGCVLGDGLLPPPGDLPELPAAWLDGLAALVPTGAGVGSRFNRDEIELWLDAYTGNDYPHGLRQIVKKFEAEISEGADWNRAMLRAMPWAFKEARADAYPAREADRALTEHPLTIAAIEEKPSRAVDLDRLRADAVRYAEADDHGARQNRMRRDYGTDTRVYADLVAGWKLNPESGENLARDPISVANRELWAARPELTAIHDFAKCRRIGPWGLLGVALTRALASIPPEVVLPPILGTEASLNFYLALVGVSGGSKTVAISAGESFVETTPHIDSVMPGTGEGLAKQFAYVRGAARNAPPQQVGVRSAALLTVDEIGTLTALAERSGQTIMPTLRSAWSGADLGFGNGDPTKSPRVYRHRYRLTLMMGVQPDSAGAIFAEASVGTPQRFLWMPTHDDDMLGYDAEIVSEPTPLVLEEYPERPAPASLVVSGGIDRLALLNTPVPSKSLRRLSVPEVARREVLQAHDQRARMGNWMTSDVVAQSIPSDIDGHLMLMREKVAVALMRLAGRHDGFTDEDWHLAGVVMSVSNYTRERMQYLRSQRSAQETRGKASRAADFEIAKAARIGANADEIAKIANRIVGKLETKDGQTTNKLFNALFDASSRTTDRRQLFDAALRNLVANQRAKTEDFTANNGVEATKVWLS</sequence>
<accession>A0ABT4HPS5</accession>
<name>A0ABT4HPS5_MYCIR</name>
<protein>
    <submittedName>
        <fullName evidence="2">Bifunctional DNA primase/polymerase</fullName>
    </submittedName>
</protein>
<reference evidence="2" key="1">
    <citation type="submission" date="2022-12" db="EMBL/GenBank/DDBJ databases">
        <title>Whole genome sequence of Mycolicibacterium iranicum strain SBH312.</title>
        <authorList>
            <person name="Jani J."/>
            <person name="Arifin Mustapha Z."/>
            <person name="Ahmed K."/>
            <person name="Kai Ling C."/>
        </authorList>
    </citation>
    <scope>NUCLEOTIDE SEQUENCE</scope>
    <source>
        <strain evidence="2">SBH312</strain>
    </source>
</reference>
<comment type="caution">
    <text evidence="2">The sequence shown here is derived from an EMBL/GenBank/DDBJ whole genome shotgun (WGS) entry which is preliminary data.</text>
</comment>
<evidence type="ECO:0000313" key="2">
    <source>
        <dbReference type="EMBL" id="MCZ0731861.1"/>
    </source>
</evidence>
<keyword evidence="3" id="KW-1185">Reference proteome</keyword>
<feature type="domain" description="DNA primase/polymerase bifunctional N-terminal" evidence="1">
    <location>
        <begin position="29"/>
        <end position="216"/>
    </location>
</feature>
<dbReference type="SMART" id="SM00943">
    <property type="entry name" value="Prim-Pol"/>
    <property type="match status" value="1"/>
</dbReference>
<dbReference type="EMBL" id="JAPQYE010000022">
    <property type="protein sequence ID" value="MCZ0731861.1"/>
    <property type="molecule type" value="Genomic_DNA"/>
</dbReference>